<dbReference type="Proteomes" id="UP001203512">
    <property type="component" value="Unassembled WGS sequence"/>
</dbReference>
<dbReference type="Gene3D" id="3.40.50.1010">
    <property type="entry name" value="5'-nuclease"/>
    <property type="match status" value="1"/>
</dbReference>
<dbReference type="InterPro" id="IPR029060">
    <property type="entry name" value="PIN-like_dom_sf"/>
</dbReference>
<dbReference type="SUPFAM" id="SSF88723">
    <property type="entry name" value="PIN domain-like"/>
    <property type="match status" value="1"/>
</dbReference>
<evidence type="ECO:0000313" key="3">
    <source>
        <dbReference type="Proteomes" id="UP001203512"/>
    </source>
</evidence>
<accession>A0ABT0E2G5</accession>
<dbReference type="EMBL" id="JALKHS010000020">
    <property type="protein sequence ID" value="MCK0533352.1"/>
    <property type="molecule type" value="Genomic_DNA"/>
</dbReference>
<dbReference type="InterPro" id="IPR002716">
    <property type="entry name" value="PIN_dom"/>
</dbReference>
<dbReference type="RefSeq" id="WP_247234465.1">
    <property type="nucleotide sequence ID" value="NZ_JALKHS010000020.1"/>
</dbReference>
<organism evidence="2 3">
    <name type="scientific">Sphingobium agri</name>
    <dbReference type="NCBI Taxonomy" id="2933566"/>
    <lineage>
        <taxon>Bacteria</taxon>
        <taxon>Pseudomonadati</taxon>
        <taxon>Pseudomonadota</taxon>
        <taxon>Alphaproteobacteria</taxon>
        <taxon>Sphingomonadales</taxon>
        <taxon>Sphingomonadaceae</taxon>
        <taxon>Sphingobium</taxon>
    </lineage>
</organism>
<proteinExistence type="predicted"/>
<dbReference type="Pfam" id="PF01850">
    <property type="entry name" value="PIN"/>
    <property type="match status" value="1"/>
</dbReference>
<reference evidence="2 3" key="1">
    <citation type="submission" date="2022-04" db="EMBL/GenBank/DDBJ databases">
        <authorList>
            <person name="Huq M.A."/>
        </authorList>
    </citation>
    <scope>NUCLEOTIDE SEQUENCE [LARGE SCALE GENOMIC DNA]</scope>
    <source>
        <strain evidence="2 3">MAH-33</strain>
    </source>
</reference>
<protein>
    <submittedName>
        <fullName evidence="2">Type II toxin-antitoxin system VapC family toxin</fullName>
    </submittedName>
</protein>
<comment type="caution">
    <text evidence="2">The sequence shown here is derived from an EMBL/GenBank/DDBJ whole genome shotgun (WGS) entry which is preliminary data.</text>
</comment>
<evidence type="ECO:0000313" key="2">
    <source>
        <dbReference type="EMBL" id="MCK0533352.1"/>
    </source>
</evidence>
<keyword evidence="3" id="KW-1185">Reference proteome</keyword>
<dbReference type="CDD" id="cd18682">
    <property type="entry name" value="PIN_VapC-like"/>
    <property type="match status" value="1"/>
</dbReference>
<name>A0ABT0E2G5_9SPHN</name>
<evidence type="ECO:0000259" key="1">
    <source>
        <dbReference type="Pfam" id="PF01850"/>
    </source>
</evidence>
<sequence length="139" mass="14779">MTAIVLDASALLAMLRDEPGGDKVAGALIGSRMCTVNLAEVISHFVHNGMPPQEADAMLRPLPVTWVEADAELAKIAGHLRAATSEAGLSLGDRFCLALAIRDSLPAWTADRQWASVAETIGAKVKIIRSGKRNLSSYQ</sequence>
<feature type="domain" description="PIN" evidence="1">
    <location>
        <begin position="4"/>
        <end position="118"/>
    </location>
</feature>
<gene>
    <name evidence="2" type="ORF">MU848_17315</name>
</gene>